<proteinExistence type="predicted"/>
<comment type="caution">
    <text evidence="1">The sequence shown here is derived from an EMBL/GenBank/DDBJ whole genome shotgun (WGS) entry which is preliminary data.</text>
</comment>
<dbReference type="RefSeq" id="WP_115815244.1">
    <property type="nucleotide sequence ID" value="NZ_QUNI01000026.1"/>
</dbReference>
<dbReference type="AlphaFoldDB" id="A0A3E0E055"/>
<gene>
    <name evidence="1" type="ORF">C8P67_1266</name>
</gene>
<dbReference type="EMBL" id="QUNI01000026">
    <property type="protein sequence ID" value="REG90256.1"/>
    <property type="molecule type" value="Genomic_DNA"/>
</dbReference>
<evidence type="ECO:0000313" key="2">
    <source>
        <dbReference type="Proteomes" id="UP000257136"/>
    </source>
</evidence>
<name>A0A3E0E055_9FLAO</name>
<organism evidence="1 2">
    <name type="scientific">Flavobacterium aquicola</name>
    <dbReference type="NCBI Taxonomy" id="1682742"/>
    <lineage>
        <taxon>Bacteria</taxon>
        <taxon>Pseudomonadati</taxon>
        <taxon>Bacteroidota</taxon>
        <taxon>Flavobacteriia</taxon>
        <taxon>Flavobacteriales</taxon>
        <taxon>Flavobacteriaceae</taxon>
        <taxon>Flavobacterium</taxon>
    </lineage>
</organism>
<accession>A0A3E0E055</accession>
<reference evidence="1 2" key="1">
    <citation type="submission" date="2018-08" db="EMBL/GenBank/DDBJ databases">
        <title>Genomic Encyclopedia of Archaeal and Bacterial Type Strains, Phase II (KMG-II): from individual species to whole genera.</title>
        <authorList>
            <person name="Goeker M."/>
        </authorList>
    </citation>
    <scope>NUCLEOTIDE SEQUENCE [LARGE SCALE GENOMIC DNA]</scope>
    <source>
        <strain evidence="1 2">DSM 100880</strain>
    </source>
</reference>
<evidence type="ECO:0000313" key="1">
    <source>
        <dbReference type="EMBL" id="REG90256.1"/>
    </source>
</evidence>
<protein>
    <submittedName>
        <fullName evidence="1">Uncharacterized protein</fullName>
    </submittedName>
</protein>
<sequence>MKTEKLLISSDQSTAEAEISKLQSHISKLNELHTLFENLDLGKMDQKMALSLLADRGQTVSEIFLNIIASNCFSVGNVNKHFVRKQVEAQQGTVDHFKEEVRKVLEQIGLYFDYSKYSYNETDRTYFVSDKSKDDVIENHKIYLTDPKEIELYLEFEKTFKSLESLDKALCKYKGNTTYYSLMQYFENTIHLGGTTLSFNKKKVLELFRKTPIF</sequence>
<dbReference type="Proteomes" id="UP000257136">
    <property type="component" value="Unassembled WGS sequence"/>
</dbReference>
<keyword evidence="2" id="KW-1185">Reference proteome</keyword>